<keyword evidence="4 5" id="KW-0274">FAD</keyword>
<protein>
    <recommendedName>
        <fullName evidence="13">Acyl-CoA dehydrogenase/oxidase</fullName>
    </recommendedName>
</protein>
<dbReference type="InParanoid" id="A0A1X2H6S3"/>
<dbReference type="Gene3D" id="2.40.110.20">
    <property type="match status" value="1"/>
</dbReference>
<dbReference type="PANTHER" id="PTHR42707">
    <property type="entry name" value="ACYL-COA DEHYDROGENASE"/>
    <property type="match status" value="1"/>
</dbReference>
<keyword evidence="12" id="KW-1185">Reference proteome</keyword>
<dbReference type="STRING" id="13706.A0A1X2H6S3"/>
<evidence type="ECO:0000256" key="6">
    <source>
        <dbReference type="SAM" id="MobiDB-lite"/>
    </source>
</evidence>
<dbReference type="OrthoDB" id="10251155at2759"/>
<evidence type="ECO:0000256" key="3">
    <source>
        <dbReference type="ARBA" id="ARBA00022630"/>
    </source>
</evidence>
<keyword evidence="3 5" id="KW-0285">Flavoprotein</keyword>
<evidence type="ECO:0000313" key="11">
    <source>
        <dbReference type="EMBL" id="ORY94163.1"/>
    </source>
</evidence>
<feature type="domain" description="Acyl-CoA dehydrogenase 11-like C-terminal" evidence="10">
    <location>
        <begin position="465"/>
        <end position="583"/>
    </location>
</feature>
<dbReference type="Pfam" id="PF22217">
    <property type="entry name" value="ACDH-11_C"/>
    <property type="match status" value="1"/>
</dbReference>
<evidence type="ECO:0000259" key="10">
    <source>
        <dbReference type="Pfam" id="PF22217"/>
    </source>
</evidence>
<dbReference type="InterPro" id="IPR036250">
    <property type="entry name" value="AcylCo_DH-like_C"/>
</dbReference>
<dbReference type="Gene3D" id="6.10.250.600">
    <property type="match status" value="1"/>
</dbReference>
<dbReference type="EMBL" id="MCGN01000008">
    <property type="protein sequence ID" value="ORY94163.1"/>
    <property type="molecule type" value="Genomic_DNA"/>
</dbReference>
<dbReference type="InterPro" id="IPR053998">
    <property type="entry name" value="ACDH-11_C"/>
</dbReference>
<feature type="domain" description="Adaptive response protein AidB N-terminal" evidence="9">
    <location>
        <begin position="22"/>
        <end position="173"/>
    </location>
</feature>
<accession>A0A1X2H6S3</accession>
<feature type="region of interest" description="Disordered" evidence="6">
    <location>
        <begin position="1"/>
        <end position="24"/>
    </location>
</feature>
<evidence type="ECO:0000256" key="2">
    <source>
        <dbReference type="ARBA" id="ARBA00009347"/>
    </source>
</evidence>
<gene>
    <name evidence="11" type="ORF">BCR43DRAFT_526539</name>
</gene>
<dbReference type="InterPro" id="IPR041504">
    <property type="entry name" value="AidB_N"/>
</dbReference>
<dbReference type="Pfam" id="PF18158">
    <property type="entry name" value="AidB_N"/>
    <property type="match status" value="1"/>
</dbReference>
<dbReference type="PROSITE" id="PS00073">
    <property type="entry name" value="ACYL_COA_DH_2"/>
    <property type="match status" value="1"/>
</dbReference>
<dbReference type="InterPro" id="IPR009075">
    <property type="entry name" value="AcylCo_DH/oxidase_C"/>
</dbReference>
<dbReference type="GO" id="GO:0003995">
    <property type="term" value="F:acyl-CoA dehydrogenase activity"/>
    <property type="evidence" value="ECO:0007669"/>
    <property type="project" value="InterPro"/>
</dbReference>
<feature type="domain" description="Acyl-CoA oxidase/dehydrogenase middle" evidence="8">
    <location>
        <begin position="183"/>
        <end position="286"/>
    </location>
</feature>
<organism evidence="11 12">
    <name type="scientific">Syncephalastrum racemosum</name>
    <name type="common">Filamentous fungus</name>
    <dbReference type="NCBI Taxonomy" id="13706"/>
    <lineage>
        <taxon>Eukaryota</taxon>
        <taxon>Fungi</taxon>
        <taxon>Fungi incertae sedis</taxon>
        <taxon>Mucoromycota</taxon>
        <taxon>Mucoromycotina</taxon>
        <taxon>Mucoromycetes</taxon>
        <taxon>Mucorales</taxon>
        <taxon>Syncephalastraceae</taxon>
        <taxon>Syncephalastrum</taxon>
    </lineage>
</organism>
<dbReference type="InterPro" id="IPR009100">
    <property type="entry name" value="AcylCoA_DH/oxidase_NM_dom_sf"/>
</dbReference>
<comment type="cofactor">
    <cofactor evidence="1 5">
        <name>FAD</name>
        <dbReference type="ChEBI" id="CHEBI:57692"/>
    </cofactor>
</comment>
<dbReference type="SUPFAM" id="SSF56645">
    <property type="entry name" value="Acyl-CoA dehydrogenase NM domain-like"/>
    <property type="match status" value="1"/>
</dbReference>
<sequence>MAPVPPTASSDTGFRQTPPELGNQYTNDAVFRSILKRLLPADVHEKIEADLVRLGDRVVGDLQAMGDNVDDPSHHPRLRQYDAWCRRVDEITVAQGWEQLNDVAAEEGLVAIAYERPVQEYSRIYQFAKQYLYSPSTAVHSCPISMTDGAARALEVSGTDAMKEKFLPHLLSRDPSKFWTSGQWMTERPGGSDVGRSETLAYPEADGTWTIRGFKWFSSATTANMTMLLARAVDPKTNSVIEGSKGLSLFIAEMRQPDGNLNGVRVHRLKNKFGTKGLPTAELELTGMKAQLVGKLGRGVPTIAAILNITRVYAAMGVVSGQRRALAIAKDFAVKRDAFGQRLDKLPLHVKTLAQMELVFRANSQIAFYAAQLLGRTECLPDGPEKAADMAMLRLLTPVAKAYVCKTGVSAISEAMEALGGQGYMEEVGLGRHLRDSLVNTIWEGTTNVLALDVLRVFKQTNNKAFDIFEKTLMTKVANVSNDKLKIAVTRIRQALVNIRVFLSTTSDRTALEASARDLTFAMGRVLAGALLVEHAEWALQNNEAEAEQDLATASRWCNLPEFTRPLDAFDPAVLTEDAKLVFGANAKL</sequence>
<reference evidence="11 12" key="1">
    <citation type="submission" date="2016-07" db="EMBL/GenBank/DDBJ databases">
        <title>Pervasive Adenine N6-methylation of Active Genes in Fungi.</title>
        <authorList>
            <consortium name="DOE Joint Genome Institute"/>
            <person name="Mondo S.J."/>
            <person name="Dannebaum R.O."/>
            <person name="Kuo R.C."/>
            <person name="Labutti K."/>
            <person name="Haridas S."/>
            <person name="Kuo A."/>
            <person name="Salamov A."/>
            <person name="Ahrendt S.R."/>
            <person name="Lipzen A."/>
            <person name="Sullivan W."/>
            <person name="Andreopoulos W.B."/>
            <person name="Clum A."/>
            <person name="Lindquist E."/>
            <person name="Daum C."/>
            <person name="Ramamoorthy G.K."/>
            <person name="Gryganskyi A."/>
            <person name="Culley D."/>
            <person name="Magnuson J.K."/>
            <person name="James T.Y."/>
            <person name="O'Malley M.A."/>
            <person name="Stajich J.E."/>
            <person name="Spatafora J.W."/>
            <person name="Visel A."/>
            <person name="Grigoriev I.V."/>
        </authorList>
    </citation>
    <scope>NUCLEOTIDE SEQUENCE [LARGE SCALE GENOMIC DNA]</scope>
    <source>
        <strain evidence="11 12">NRRL 2496</strain>
    </source>
</reference>
<dbReference type="Gene3D" id="1.20.140.10">
    <property type="entry name" value="Butyryl-CoA Dehydrogenase, subunit A, domain 3"/>
    <property type="match status" value="1"/>
</dbReference>
<dbReference type="InterPro" id="IPR052904">
    <property type="entry name" value="Acyl-CoA_dehydrogenase-like"/>
</dbReference>
<evidence type="ECO:0000259" key="8">
    <source>
        <dbReference type="Pfam" id="PF02770"/>
    </source>
</evidence>
<evidence type="ECO:0000256" key="5">
    <source>
        <dbReference type="RuleBase" id="RU362125"/>
    </source>
</evidence>
<dbReference type="Proteomes" id="UP000242180">
    <property type="component" value="Unassembled WGS sequence"/>
</dbReference>
<dbReference type="SUPFAM" id="SSF47203">
    <property type="entry name" value="Acyl-CoA dehydrogenase C-terminal domain-like"/>
    <property type="match status" value="1"/>
</dbReference>
<dbReference type="PANTHER" id="PTHR42707:SF2">
    <property type="entry name" value="ACD11 DEHYDROGENASE"/>
    <property type="match status" value="1"/>
</dbReference>
<evidence type="ECO:0000259" key="7">
    <source>
        <dbReference type="Pfam" id="PF00441"/>
    </source>
</evidence>
<comment type="caution">
    <text evidence="11">The sequence shown here is derived from an EMBL/GenBank/DDBJ whole genome shotgun (WGS) entry which is preliminary data.</text>
</comment>
<dbReference type="InterPro" id="IPR006091">
    <property type="entry name" value="Acyl-CoA_Oxase/DH_mid-dom"/>
</dbReference>
<evidence type="ECO:0000256" key="4">
    <source>
        <dbReference type="ARBA" id="ARBA00022827"/>
    </source>
</evidence>
<evidence type="ECO:0000313" key="12">
    <source>
        <dbReference type="Proteomes" id="UP000242180"/>
    </source>
</evidence>
<evidence type="ECO:0000259" key="9">
    <source>
        <dbReference type="Pfam" id="PF18158"/>
    </source>
</evidence>
<dbReference type="AlphaFoldDB" id="A0A1X2H6S3"/>
<dbReference type="OMA" id="IEMVAMT"/>
<name>A0A1X2H6S3_SYNRA</name>
<feature type="domain" description="Acyl-CoA dehydrogenase/oxidase C-terminal" evidence="7">
    <location>
        <begin position="297"/>
        <end position="456"/>
    </location>
</feature>
<proteinExistence type="inferred from homology"/>
<comment type="similarity">
    <text evidence="2 5">Belongs to the acyl-CoA dehydrogenase family.</text>
</comment>
<dbReference type="Pfam" id="PF00441">
    <property type="entry name" value="Acyl-CoA_dh_1"/>
    <property type="match status" value="1"/>
</dbReference>
<evidence type="ECO:0008006" key="13">
    <source>
        <dbReference type="Google" id="ProtNLM"/>
    </source>
</evidence>
<evidence type="ECO:0000256" key="1">
    <source>
        <dbReference type="ARBA" id="ARBA00001974"/>
    </source>
</evidence>
<dbReference type="Pfam" id="PF02770">
    <property type="entry name" value="Acyl-CoA_dh_M"/>
    <property type="match status" value="1"/>
</dbReference>
<keyword evidence="5" id="KW-0560">Oxidoreductase</keyword>
<dbReference type="InterPro" id="IPR006089">
    <property type="entry name" value="Acyl-CoA_DH_CS"/>
</dbReference>